<dbReference type="Proteomes" id="UP000006044">
    <property type="component" value="Unassembled WGS sequence"/>
</dbReference>
<dbReference type="AlphaFoldDB" id="K0WV21"/>
<organism evidence="3 4">
    <name type="scientific">Barnesiella intestinihominis YIT 11860</name>
    <dbReference type="NCBI Taxonomy" id="742726"/>
    <lineage>
        <taxon>Bacteria</taxon>
        <taxon>Pseudomonadati</taxon>
        <taxon>Bacteroidota</taxon>
        <taxon>Bacteroidia</taxon>
        <taxon>Bacteroidales</taxon>
        <taxon>Barnesiellaceae</taxon>
        <taxon>Barnesiella</taxon>
    </lineage>
</organism>
<dbReference type="GO" id="GO:0016020">
    <property type="term" value="C:membrane"/>
    <property type="evidence" value="ECO:0007669"/>
    <property type="project" value="GOC"/>
</dbReference>
<dbReference type="PANTHER" id="PTHR14859:SF15">
    <property type="entry name" value="ENDONUCLEASE_EXONUCLEASE_PHOSPHATASE DOMAIN-CONTAINING PROTEIN"/>
    <property type="match status" value="1"/>
</dbReference>
<sequence length="247" mass="27608">MKKIISILLGICLCGGVFAQTQLKIISFNIHAGYDAPIADIAAFIKEQDPDIVALQEVEYYTNRTGANTPRPINNNINMLNELAYLTGMHGMFYVTLEKCYGGKFGNAILSKHSFDETRRIMLPCAAGTEQRNAAIADIKLPDGTEFSIVDTHIDMSKLDNGMSQIKEVNRIPQLGKHYIVAGDMNRRVGTAEINELSSVWTLALSREFDHIGYYPANGWVVKETKVFSDNQLSDHYPIMVILEFVK</sequence>
<evidence type="ECO:0000313" key="4">
    <source>
        <dbReference type="Proteomes" id="UP000006044"/>
    </source>
</evidence>
<dbReference type="eggNOG" id="COG3568">
    <property type="taxonomic scope" value="Bacteria"/>
</dbReference>
<dbReference type="Gene3D" id="3.60.10.10">
    <property type="entry name" value="Endonuclease/exonuclease/phosphatase"/>
    <property type="match status" value="1"/>
</dbReference>
<reference evidence="3 4" key="1">
    <citation type="submission" date="2012-08" db="EMBL/GenBank/DDBJ databases">
        <title>The Genome Sequence of Barnesiella intestinihominis YIT 11860.</title>
        <authorList>
            <consortium name="The Broad Institute Genome Sequencing Platform"/>
            <person name="Earl A."/>
            <person name="Ward D."/>
            <person name="Feldgarden M."/>
            <person name="Gevers D."/>
            <person name="Morotomi M."/>
            <person name="Walker B."/>
            <person name="Young S.K."/>
            <person name="Zeng Q."/>
            <person name="Gargeya S."/>
            <person name="Fitzgerald M."/>
            <person name="Haas B."/>
            <person name="Abouelleil A."/>
            <person name="Alvarado L."/>
            <person name="Arachchi H.M."/>
            <person name="Berlin A.M."/>
            <person name="Chapman S.B."/>
            <person name="Goldberg J."/>
            <person name="Griggs A."/>
            <person name="Gujja S."/>
            <person name="Hansen M."/>
            <person name="Howarth C."/>
            <person name="Imamovic A."/>
            <person name="Larimer J."/>
            <person name="McCowen C."/>
            <person name="Montmayeur A."/>
            <person name="Murphy C."/>
            <person name="Neiman D."/>
            <person name="Pearson M."/>
            <person name="Priest M."/>
            <person name="Roberts A."/>
            <person name="Saif S."/>
            <person name="Shea T."/>
            <person name="Sisk P."/>
            <person name="Sykes S."/>
            <person name="Wortman J."/>
            <person name="Nusbaum C."/>
            <person name="Birren B."/>
        </authorList>
    </citation>
    <scope>NUCLEOTIDE SEQUENCE [LARGE SCALE GENOMIC DNA]</scope>
    <source>
        <strain evidence="3 4">YIT 11860</strain>
    </source>
</reference>
<evidence type="ECO:0000259" key="2">
    <source>
        <dbReference type="Pfam" id="PF03372"/>
    </source>
</evidence>
<dbReference type="InterPro" id="IPR005135">
    <property type="entry name" value="Endo/exonuclease/phosphatase"/>
</dbReference>
<dbReference type="GeneID" id="77849909"/>
<dbReference type="OrthoDB" id="9778989at2"/>
<dbReference type="SUPFAM" id="SSF56219">
    <property type="entry name" value="DNase I-like"/>
    <property type="match status" value="1"/>
</dbReference>
<accession>K0WV21</accession>
<protein>
    <recommendedName>
        <fullName evidence="2">Endonuclease/exonuclease/phosphatase domain-containing protein</fullName>
    </recommendedName>
</protein>
<dbReference type="EMBL" id="ADLE01000018">
    <property type="protein sequence ID" value="EJZ62051.1"/>
    <property type="molecule type" value="Genomic_DNA"/>
</dbReference>
<name>K0WV21_9BACT</name>
<dbReference type="InterPro" id="IPR036691">
    <property type="entry name" value="Endo/exonu/phosph_ase_sf"/>
</dbReference>
<keyword evidence="4" id="KW-1185">Reference proteome</keyword>
<proteinExistence type="predicted"/>
<gene>
    <name evidence="3" type="ORF">HMPREF9448_02732</name>
</gene>
<evidence type="ECO:0000313" key="3">
    <source>
        <dbReference type="EMBL" id="EJZ62051.1"/>
    </source>
</evidence>
<dbReference type="PANTHER" id="PTHR14859">
    <property type="entry name" value="CALCOFLUOR WHITE HYPERSENSITIVE PROTEIN PRECURSOR"/>
    <property type="match status" value="1"/>
</dbReference>
<feature type="chain" id="PRO_5003840660" description="Endonuclease/exonuclease/phosphatase domain-containing protein" evidence="1">
    <location>
        <begin position="20"/>
        <end position="247"/>
    </location>
</feature>
<dbReference type="HOGENOM" id="CLU_060500_4_2_10"/>
<evidence type="ECO:0000256" key="1">
    <source>
        <dbReference type="SAM" id="SignalP"/>
    </source>
</evidence>
<feature type="signal peptide" evidence="1">
    <location>
        <begin position="1"/>
        <end position="19"/>
    </location>
</feature>
<dbReference type="InterPro" id="IPR051916">
    <property type="entry name" value="GPI-anchor_lipid_remodeler"/>
</dbReference>
<comment type="caution">
    <text evidence="3">The sequence shown here is derived from an EMBL/GenBank/DDBJ whole genome shotgun (WGS) entry which is preliminary data.</text>
</comment>
<keyword evidence="1" id="KW-0732">Signal</keyword>
<dbReference type="STRING" id="742726.HMPREF9448_02732"/>
<dbReference type="GO" id="GO:0006506">
    <property type="term" value="P:GPI anchor biosynthetic process"/>
    <property type="evidence" value="ECO:0007669"/>
    <property type="project" value="TreeGrafter"/>
</dbReference>
<dbReference type="RefSeq" id="WP_008863105.1">
    <property type="nucleotide sequence ID" value="NZ_JH815206.1"/>
</dbReference>
<feature type="domain" description="Endonuclease/exonuclease/phosphatase" evidence="2">
    <location>
        <begin position="26"/>
        <end position="236"/>
    </location>
</feature>
<dbReference type="GO" id="GO:0003824">
    <property type="term" value="F:catalytic activity"/>
    <property type="evidence" value="ECO:0007669"/>
    <property type="project" value="InterPro"/>
</dbReference>
<dbReference type="Pfam" id="PF03372">
    <property type="entry name" value="Exo_endo_phos"/>
    <property type="match status" value="1"/>
</dbReference>